<dbReference type="GO" id="GO:0032259">
    <property type="term" value="P:methylation"/>
    <property type="evidence" value="ECO:0007669"/>
    <property type="project" value="UniProtKB-KW"/>
</dbReference>
<reference evidence="4 5" key="1">
    <citation type="journal article" date="2020" name="Arch. Microbiol.">
        <title>Bradyrhizobium uaiense sp. nov., a new highly efficient cowpea symbiont.</title>
        <authorList>
            <person name="Cabral Michel D."/>
            <person name="Azarias Guimaraes A."/>
            <person name="Martins da Costa E."/>
            <person name="Soares de Carvalho T."/>
            <person name="Balsanelli E."/>
            <person name="Willems A."/>
            <person name="Maltempi de Souza E."/>
            <person name="de Souza Moreira F.M."/>
        </authorList>
    </citation>
    <scope>NUCLEOTIDE SEQUENCE [LARGE SCALE GENOMIC DNA]</scope>
    <source>
        <strain evidence="4 5">UFLA 03-164</strain>
    </source>
</reference>
<keyword evidence="2" id="KW-0949">S-adenosyl-L-methionine</keyword>
<dbReference type="Proteomes" id="UP000468531">
    <property type="component" value="Unassembled WGS sequence"/>
</dbReference>
<proteinExistence type="predicted"/>
<comment type="caution">
    <text evidence="4">The sequence shown here is derived from an EMBL/GenBank/DDBJ whole genome shotgun (WGS) entry which is preliminary data.</text>
</comment>
<evidence type="ECO:0000313" key="4">
    <source>
        <dbReference type="EMBL" id="NEU95236.1"/>
    </source>
</evidence>
<sequence length="432" mass="47020">MPWALSCWPSQRRPVRSSLFTITRSENLSALRALFVFSCMPFPILFDSCVVGFMDKHYTPKDLASAIVRDLACRAPKRAADFAAGEGSLLNAIRERWPNTPLVATDLSQSAVNKLRKRFRNAKAERCDFLDSTSRSQVVSLSSNRKKFSLILLNPPFSNRDGKTWPQQVGRQAVACSRALAFVIASLPYLSRKGQVVAILPSSCLTSQRDASARAAILESYHIRILRSKKNVQFEKCSVEVVVIAISRRSVSDVSQSDINRLAAPSGDVTTQLAKNSINASIFRGTIPMSGCSTMPKGGIALVHTTDLNEGSIRLSSLRVSAEVSSSTTGPAILMPRVGRPNSKKVCLYLSSERVALSDCILAVKFNSIAAAKLVYALLSSHERRLLDSYVGSCAKYLTLDGLRLMLNSLGVATEVCRADQAATSKLVALAQ</sequence>
<protein>
    <submittedName>
        <fullName evidence="4">Class I SAM-dependent methyltransferase</fullName>
    </submittedName>
</protein>
<dbReference type="SUPFAM" id="SSF53335">
    <property type="entry name" value="S-adenosyl-L-methionine-dependent methyltransferases"/>
    <property type="match status" value="1"/>
</dbReference>
<feature type="domain" description="Methyltransferase small" evidence="3">
    <location>
        <begin position="67"/>
        <end position="161"/>
    </location>
</feature>
<accession>A0A6P1B9V0</accession>
<dbReference type="GO" id="GO:0008170">
    <property type="term" value="F:N-methyltransferase activity"/>
    <property type="evidence" value="ECO:0007669"/>
    <property type="project" value="UniProtKB-ARBA"/>
</dbReference>
<dbReference type="Gene3D" id="3.40.50.150">
    <property type="entry name" value="Vaccinia Virus protein VP39"/>
    <property type="match status" value="1"/>
</dbReference>
<dbReference type="Pfam" id="PF05175">
    <property type="entry name" value="MTS"/>
    <property type="match status" value="1"/>
</dbReference>
<dbReference type="AlphaFoldDB" id="A0A6P1B9V0"/>
<evidence type="ECO:0000259" key="3">
    <source>
        <dbReference type="Pfam" id="PF05175"/>
    </source>
</evidence>
<dbReference type="InterPro" id="IPR007848">
    <property type="entry name" value="Small_mtfrase_dom"/>
</dbReference>
<evidence type="ECO:0000256" key="2">
    <source>
        <dbReference type="ARBA" id="ARBA00022691"/>
    </source>
</evidence>
<keyword evidence="1 4" id="KW-0489">Methyltransferase</keyword>
<dbReference type="InterPro" id="IPR029063">
    <property type="entry name" value="SAM-dependent_MTases_sf"/>
</dbReference>
<organism evidence="4 5">
    <name type="scientific">Bradyrhizobium uaiense</name>
    <dbReference type="NCBI Taxonomy" id="2594946"/>
    <lineage>
        <taxon>Bacteria</taxon>
        <taxon>Pseudomonadati</taxon>
        <taxon>Pseudomonadota</taxon>
        <taxon>Alphaproteobacteria</taxon>
        <taxon>Hyphomicrobiales</taxon>
        <taxon>Nitrobacteraceae</taxon>
        <taxon>Bradyrhizobium</taxon>
    </lineage>
</organism>
<dbReference type="InterPro" id="IPR002052">
    <property type="entry name" value="DNA_methylase_N6_adenine_CS"/>
</dbReference>
<dbReference type="PRINTS" id="PR00507">
    <property type="entry name" value="N12N6MTFRASE"/>
</dbReference>
<keyword evidence="5" id="KW-1185">Reference proteome</keyword>
<dbReference type="PROSITE" id="PS00092">
    <property type="entry name" value="N6_MTASE"/>
    <property type="match status" value="1"/>
</dbReference>
<gene>
    <name evidence="4" type="ORF">FNJ47_05170</name>
</gene>
<evidence type="ECO:0000313" key="5">
    <source>
        <dbReference type="Proteomes" id="UP000468531"/>
    </source>
</evidence>
<evidence type="ECO:0000256" key="1">
    <source>
        <dbReference type="ARBA" id="ARBA00022603"/>
    </source>
</evidence>
<keyword evidence="4" id="KW-0808">Transferase</keyword>
<name>A0A6P1B9V0_9BRAD</name>
<dbReference type="GO" id="GO:0003676">
    <property type="term" value="F:nucleic acid binding"/>
    <property type="evidence" value="ECO:0007669"/>
    <property type="project" value="InterPro"/>
</dbReference>
<dbReference type="GO" id="GO:0008757">
    <property type="term" value="F:S-adenosylmethionine-dependent methyltransferase activity"/>
    <property type="evidence" value="ECO:0007669"/>
    <property type="project" value="UniProtKB-ARBA"/>
</dbReference>
<dbReference type="EMBL" id="VKHP01000011">
    <property type="protein sequence ID" value="NEU95236.1"/>
    <property type="molecule type" value="Genomic_DNA"/>
</dbReference>